<dbReference type="InterPro" id="IPR036291">
    <property type="entry name" value="NAD(P)-bd_dom_sf"/>
</dbReference>
<evidence type="ECO:0000259" key="4">
    <source>
        <dbReference type="Pfam" id="PF02826"/>
    </source>
</evidence>
<protein>
    <submittedName>
        <fullName evidence="5">Hydroxyacid dehydrogenase</fullName>
    </submittedName>
</protein>
<dbReference type="Gene3D" id="3.40.50.720">
    <property type="entry name" value="NAD(P)-binding Rossmann-like Domain"/>
    <property type="match status" value="2"/>
</dbReference>
<dbReference type="InterPro" id="IPR029753">
    <property type="entry name" value="D-isomer_DH_CS"/>
</dbReference>
<keyword evidence="2" id="KW-0560">Oxidoreductase</keyword>
<evidence type="ECO:0000256" key="1">
    <source>
        <dbReference type="ARBA" id="ARBA00005854"/>
    </source>
</evidence>
<proteinExistence type="inferred from homology"/>
<dbReference type="SUPFAM" id="SSF52283">
    <property type="entry name" value="Formate/glycerate dehydrogenase catalytic domain-like"/>
    <property type="match status" value="1"/>
</dbReference>
<evidence type="ECO:0000256" key="3">
    <source>
        <dbReference type="ARBA" id="ARBA00023027"/>
    </source>
</evidence>
<dbReference type="Pfam" id="PF02826">
    <property type="entry name" value="2-Hacid_dh_C"/>
    <property type="match status" value="1"/>
</dbReference>
<keyword evidence="6" id="KW-1185">Reference proteome</keyword>
<dbReference type="EMBL" id="JACTVJ010000020">
    <property type="protein sequence ID" value="MBC9717569.1"/>
    <property type="molecule type" value="Genomic_DNA"/>
</dbReference>
<evidence type="ECO:0000256" key="2">
    <source>
        <dbReference type="ARBA" id="ARBA00023002"/>
    </source>
</evidence>
<accession>A0ABR7SRQ3</accession>
<keyword evidence="3" id="KW-0520">NAD</keyword>
<reference evidence="5 6" key="1">
    <citation type="submission" date="2020-08" db="EMBL/GenBank/DDBJ databases">
        <title>Genemic of Streptomyces polyaspartic.</title>
        <authorList>
            <person name="Liu W."/>
        </authorList>
    </citation>
    <scope>NUCLEOTIDE SEQUENCE [LARGE SCALE GENOMIC DNA]</scope>
    <source>
        <strain evidence="5 6">TRM66268-LWL</strain>
    </source>
</reference>
<evidence type="ECO:0000313" key="6">
    <source>
        <dbReference type="Proteomes" id="UP000642284"/>
    </source>
</evidence>
<dbReference type="Proteomes" id="UP000642284">
    <property type="component" value="Unassembled WGS sequence"/>
</dbReference>
<dbReference type="SUPFAM" id="SSF51735">
    <property type="entry name" value="NAD(P)-binding Rossmann-fold domains"/>
    <property type="match status" value="1"/>
</dbReference>
<comment type="similarity">
    <text evidence="1">Belongs to the D-isomer specific 2-hydroxyacid dehydrogenase family.</text>
</comment>
<dbReference type="PANTHER" id="PTHR42789:SF1">
    <property type="entry name" value="D-ISOMER SPECIFIC 2-HYDROXYACID DEHYDROGENASE FAMILY PROTEIN (AFU_ORTHOLOGUE AFUA_6G10090)"/>
    <property type="match status" value="1"/>
</dbReference>
<dbReference type="CDD" id="cd12167">
    <property type="entry name" value="2-Hacid_dh_8"/>
    <property type="match status" value="1"/>
</dbReference>
<name>A0ABR7SRQ3_9ACTN</name>
<feature type="domain" description="D-isomer specific 2-hydroxyacid dehydrogenase NAD-binding" evidence="4">
    <location>
        <begin position="119"/>
        <end position="295"/>
    </location>
</feature>
<evidence type="ECO:0000313" key="5">
    <source>
        <dbReference type="EMBL" id="MBC9717569.1"/>
    </source>
</evidence>
<comment type="caution">
    <text evidence="5">The sequence shown here is derived from an EMBL/GenBank/DDBJ whole genome shotgun (WGS) entry which is preliminary data.</text>
</comment>
<dbReference type="InterPro" id="IPR006140">
    <property type="entry name" value="D-isomer_DH_NAD-bd"/>
</dbReference>
<dbReference type="RefSeq" id="WP_187818019.1">
    <property type="nucleotide sequence ID" value="NZ_JACTVJ010000020.1"/>
</dbReference>
<sequence length="335" mass="35722">MPERPSAAFALSPGAASAVLTPEAVAAFGEVCALAPRPLHDLVGPEALDVLRTTEVLITGWGCPPLAPAALDVAPRLKAVVHTAGSIRGIMTEAAWERGIEITSAAAANAHPVAEYTVAMILLTGKRVLETARDYRTARSAVDWTRVATHVGNYRRTVGILSASLIGRRVIELLRPYDLRLLLHDPYVTAEDAAALGVELVGLDELFARSTTVSVHTPLLPETRGLVNADLIGSMRPDAVLINTARGAVVDQDALTQAAVAGRIRAVLDVTDPEVLPPEHPLWDCPAVTITPHLAGSQGNEWQRLTELAVSELRRWAAGDGFAHSVRRERSAFLA</sequence>
<dbReference type="PANTHER" id="PTHR42789">
    <property type="entry name" value="D-ISOMER SPECIFIC 2-HYDROXYACID DEHYDROGENASE FAMILY PROTEIN (AFU_ORTHOLOGUE AFUA_6G10090)"/>
    <property type="match status" value="1"/>
</dbReference>
<gene>
    <name evidence="5" type="ORF">H9Y04_34065</name>
</gene>
<dbReference type="PROSITE" id="PS00671">
    <property type="entry name" value="D_2_HYDROXYACID_DH_3"/>
    <property type="match status" value="1"/>
</dbReference>
<dbReference type="InterPro" id="IPR050857">
    <property type="entry name" value="D-2-hydroxyacid_DH"/>
</dbReference>
<organism evidence="5 6">
    <name type="scientific">Streptomyces polyasparticus</name>
    <dbReference type="NCBI Taxonomy" id="2767826"/>
    <lineage>
        <taxon>Bacteria</taxon>
        <taxon>Bacillati</taxon>
        <taxon>Actinomycetota</taxon>
        <taxon>Actinomycetes</taxon>
        <taxon>Kitasatosporales</taxon>
        <taxon>Streptomycetaceae</taxon>
        <taxon>Streptomyces</taxon>
    </lineage>
</organism>